<evidence type="ECO:0000256" key="6">
    <source>
        <dbReference type="SAM" id="Coils"/>
    </source>
</evidence>
<dbReference type="PANTHER" id="PTHR32089:SF112">
    <property type="entry name" value="LYSOZYME-LIKE PROTEIN-RELATED"/>
    <property type="match status" value="1"/>
</dbReference>
<evidence type="ECO:0000256" key="1">
    <source>
        <dbReference type="ARBA" id="ARBA00004429"/>
    </source>
</evidence>
<dbReference type="eggNOG" id="COG0840">
    <property type="taxonomic scope" value="Bacteria"/>
</dbReference>
<keyword evidence="7" id="KW-0472">Membrane</keyword>
<dbReference type="EMBL" id="CP002826">
    <property type="protein sequence ID" value="AEI06906.1"/>
    <property type="molecule type" value="Genomic_DNA"/>
</dbReference>
<dbReference type="PROSITE" id="PS50885">
    <property type="entry name" value="HAMP"/>
    <property type="match status" value="1"/>
</dbReference>
<sequence length="705" mass="73667">MKAALSKLNLGLRGRLFLAFGLVAALTVVASLNAIISYVSLDNSLGVIAEQSLPELTRSSKVIKAAGDVSAAAPTLLAAANNAERSDALKALETARTEMKQALSLLSAKDAAKLNETTGRIFENLTLLEKSVTERQSIAESRQALIGELRKAHQKLAEKLIPIADDVAFDLTMALESAADGNDTANIHKTLLGLADNELGALQAVLALRAESNLMLGVLVEAADLASADLLPPVKDRFMAAANHANKAAVILNNADTTKLVGQLVAIGKGQNNIFDLKQKEIAATRTGVDVVAKNRVFAAEFAREVAGLGQRSEAAAAEVVQTSQAEIGQGRVVLIAIAVASLLAALVIGWFYVGRGVVRRLVGLQTNMKAIAAGNLAVDVATNGSDEIAAMGEALQVFKDNMAESNRLRAERIENEKQAAAQRRAEMGRLADEFHAAVGEIVQTVSSASTQLEASARTLTDTAAETQQLSAMVETASSDASRNVDSVAAATEEMTASIAEINRQVQESNRIASDAVRQAEITDGRINELSQAAMRIGDVINLITTIAEQTNLLALNATIEAARAGESGKGFAVVAQEVKTLATQTSKATNEISSQIAGMQVATQESVGAIKQISATIARISEIATVIADSVGQQSSAIQEIVSSVQGAAESTGQVATSITEVNKGANETSSASSQVLSSAQSLSGESNRLKLEVDRFLETVRAA</sequence>
<dbReference type="GO" id="GO:0004888">
    <property type="term" value="F:transmembrane signaling receptor activity"/>
    <property type="evidence" value="ECO:0007669"/>
    <property type="project" value="InterPro"/>
</dbReference>
<keyword evidence="12" id="KW-1185">Reference proteome</keyword>
<feature type="transmembrane region" description="Helical" evidence="7">
    <location>
        <begin position="333"/>
        <end position="354"/>
    </location>
</feature>
<dbReference type="Gene3D" id="1.10.287.950">
    <property type="entry name" value="Methyl-accepting chemotaxis protein"/>
    <property type="match status" value="1"/>
</dbReference>
<evidence type="ECO:0000256" key="7">
    <source>
        <dbReference type="SAM" id="Phobius"/>
    </source>
</evidence>
<evidence type="ECO:0000259" key="10">
    <source>
        <dbReference type="PROSITE" id="PS50885"/>
    </source>
</evidence>
<dbReference type="STRING" id="504832.OCA5_c22040"/>
<keyword evidence="3 5" id="KW-0807">Transducer</keyword>
<feature type="domain" description="Methyl-accepting transducer" evidence="8">
    <location>
        <begin position="431"/>
        <end position="685"/>
    </location>
</feature>
<protein>
    <submittedName>
        <fullName evidence="11">Putative methyl-accepting chemotaxis protein</fullName>
    </submittedName>
</protein>
<evidence type="ECO:0000256" key="4">
    <source>
        <dbReference type="ARBA" id="ARBA00029447"/>
    </source>
</evidence>
<dbReference type="InterPro" id="IPR004090">
    <property type="entry name" value="Chemotax_Me-accpt_rcpt"/>
</dbReference>
<dbReference type="GO" id="GO:0006935">
    <property type="term" value="P:chemotaxis"/>
    <property type="evidence" value="ECO:0007669"/>
    <property type="project" value="InterPro"/>
</dbReference>
<reference evidence="11 12" key="1">
    <citation type="journal article" date="2011" name="J. Bacteriol.">
        <title>Complete genome sequences of the chemolithoautotrophic Oligotropha carboxidovorans strains OM4 and OM5.</title>
        <authorList>
            <person name="Volland S."/>
            <person name="Rachinger M."/>
            <person name="Strittmatter A."/>
            <person name="Daniel R."/>
            <person name="Gottschalk G."/>
            <person name="Meyer O."/>
        </authorList>
    </citation>
    <scope>NUCLEOTIDE SEQUENCE [LARGE SCALE GENOMIC DNA]</scope>
    <source>
        <strain evidence="12">ATCC 49405 / DSM 1227 / KCTC 32145 / OM5</strain>
    </source>
</reference>
<dbReference type="PANTHER" id="PTHR32089">
    <property type="entry name" value="METHYL-ACCEPTING CHEMOTAXIS PROTEIN MCPB"/>
    <property type="match status" value="1"/>
</dbReference>
<evidence type="ECO:0000259" key="8">
    <source>
        <dbReference type="PROSITE" id="PS50111"/>
    </source>
</evidence>
<dbReference type="AlphaFoldDB" id="F8BXR9"/>
<evidence type="ECO:0000256" key="2">
    <source>
        <dbReference type="ARBA" id="ARBA00022519"/>
    </source>
</evidence>
<dbReference type="eggNOG" id="COG4192">
    <property type="taxonomic scope" value="Bacteria"/>
</dbReference>
<dbReference type="InterPro" id="IPR004089">
    <property type="entry name" value="MCPsignal_dom"/>
</dbReference>
<proteinExistence type="inferred from homology"/>
<name>F8BXR9_AFIC5</name>
<evidence type="ECO:0000256" key="5">
    <source>
        <dbReference type="PROSITE-ProRule" id="PRU00284"/>
    </source>
</evidence>
<dbReference type="SUPFAM" id="SSF58104">
    <property type="entry name" value="Methyl-accepting chemotaxis protein (MCP) signaling domain"/>
    <property type="match status" value="1"/>
</dbReference>
<organism evidence="11 12">
    <name type="scientific">Afipia carboxidovorans (strain ATCC 49405 / DSM 1227 / KCTC 32145 / OM5)</name>
    <name type="common">Oligotropha carboxidovorans</name>
    <dbReference type="NCBI Taxonomy" id="504832"/>
    <lineage>
        <taxon>Bacteria</taxon>
        <taxon>Pseudomonadati</taxon>
        <taxon>Pseudomonadota</taxon>
        <taxon>Alphaproteobacteria</taxon>
        <taxon>Hyphomicrobiales</taxon>
        <taxon>Nitrobacteraceae</taxon>
        <taxon>Afipia</taxon>
    </lineage>
</organism>
<dbReference type="InterPro" id="IPR003660">
    <property type="entry name" value="HAMP_dom"/>
</dbReference>
<dbReference type="KEGG" id="ocg:OCA5_c22040"/>
<feature type="coiled-coil region" evidence="6">
    <location>
        <begin position="404"/>
        <end position="431"/>
    </location>
</feature>
<dbReference type="PROSITE" id="PS50192">
    <property type="entry name" value="T_SNARE"/>
    <property type="match status" value="1"/>
</dbReference>
<dbReference type="SMART" id="SM00283">
    <property type="entry name" value="MA"/>
    <property type="match status" value="1"/>
</dbReference>
<dbReference type="PRINTS" id="PR00260">
    <property type="entry name" value="CHEMTRNSDUCR"/>
</dbReference>
<dbReference type="SMART" id="SM00304">
    <property type="entry name" value="HAMP"/>
    <property type="match status" value="1"/>
</dbReference>
<dbReference type="Pfam" id="PF00015">
    <property type="entry name" value="MCPsignal"/>
    <property type="match status" value="1"/>
</dbReference>
<accession>F8BXR9</accession>
<dbReference type="InterPro" id="IPR038188">
    <property type="entry name" value="TorS_sensor_sf"/>
</dbReference>
<feature type="domain" description="T-SNARE coiled-coil homology" evidence="9">
    <location>
        <begin position="601"/>
        <end position="663"/>
    </location>
</feature>
<dbReference type="HOGENOM" id="CLU_000445_107_27_5"/>
<comment type="subcellular location">
    <subcellularLocation>
        <location evidence="1">Cell inner membrane</location>
        <topology evidence="1">Multi-pass membrane protein</topology>
    </subcellularLocation>
</comment>
<keyword evidence="7" id="KW-0812">Transmembrane</keyword>
<evidence type="ECO:0000313" key="12">
    <source>
        <dbReference type="Proteomes" id="UP000007730"/>
    </source>
</evidence>
<dbReference type="InterPro" id="IPR000727">
    <property type="entry name" value="T_SNARE_dom"/>
</dbReference>
<dbReference type="GO" id="GO:0005886">
    <property type="term" value="C:plasma membrane"/>
    <property type="evidence" value="ECO:0007669"/>
    <property type="project" value="UniProtKB-SubCell"/>
</dbReference>
<dbReference type="Pfam" id="PF21689">
    <property type="entry name" value="TorS_sensor_domain"/>
    <property type="match status" value="1"/>
</dbReference>
<dbReference type="Pfam" id="PF00672">
    <property type="entry name" value="HAMP"/>
    <property type="match status" value="1"/>
</dbReference>
<evidence type="ECO:0000313" key="11">
    <source>
        <dbReference type="EMBL" id="AEI06906.1"/>
    </source>
</evidence>
<dbReference type="RefSeq" id="WP_013913189.1">
    <property type="nucleotide sequence ID" value="NC_011386.1"/>
</dbReference>
<dbReference type="Gene3D" id="6.10.340.10">
    <property type="match status" value="1"/>
</dbReference>
<dbReference type="CDD" id="cd06225">
    <property type="entry name" value="HAMP"/>
    <property type="match status" value="1"/>
</dbReference>
<dbReference type="PROSITE" id="PS50111">
    <property type="entry name" value="CHEMOTAXIS_TRANSDUC_2"/>
    <property type="match status" value="1"/>
</dbReference>
<dbReference type="OrthoDB" id="3378718at2"/>
<keyword evidence="2" id="KW-1003">Cell membrane</keyword>
<evidence type="ECO:0000256" key="3">
    <source>
        <dbReference type="ARBA" id="ARBA00023224"/>
    </source>
</evidence>
<keyword evidence="2" id="KW-0997">Cell inner membrane</keyword>
<keyword evidence="6" id="KW-0175">Coiled coil</keyword>
<keyword evidence="7" id="KW-1133">Transmembrane helix</keyword>
<dbReference type="GO" id="GO:0007165">
    <property type="term" value="P:signal transduction"/>
    <property type="evidence" value="ECO:0007669"/>
    <property type="project" value="UniProtKB-KW"/>
</dbReference>
<dbReference type="Proteomes" id="UP000007730">
    <property type="component" value="Chromosome"/>
</dbReference>
<comment type="similarity">
    <text evidence="4">Belongs to the methyl-accepting chemotaxis (MCP) protein family.</text>
</comment>
<dbReference type="Gene3D" id="1.20.58.920">
    <property type="match status" value="1"/>
</dbReference>
<gene>
    <name evidence="11" type="ordered locus">OCA5_c22040</name>
</gene>
<evidence type="ECO:0000259" key="9">
    <source>
        <dbReference type="PROSITE" id="PS50192"/>
    </source>
</evidence>
<feature type="domain" description="HAMP" evidence="10">
    <location>
        <begin position="356"/>
        <end position="408"/>
    </location>
</feature>